<dbReference type="Pfam" id="PF22594">
    <property type="entry name" value="GTP-eEF1A_C"/>
    <property type="match status" value="1"/>
</dbReference>
<protein>
    <submittedName>
        <fullName evidence="9">G1 to S phase transition protein</fullName>
    </submittedName>
</protein>
<dbReference type="GO" id="GO:0006415">
    <property type="term" value="P:translational termination"/>
    <property type="evidence" value="ECO:0007669"/>
    <property type="project" value="UniProtKB-ARBA"/>
</dbReference>
<dbReference type="SUPFAM" id="SSF52540">
    <property type="entry name" value="P-loop containing nucleoside triphosphate hydrolases"/>
    <property type="match status" value="1"/>
</dbReference>
<dbReference type="PROSITE" id="PS00301">
    <property type="entry name" value="G_TR_1"/>
    <property type="match status" value="1"/>
</dbReference>
<keyword evidence="4" id="KW-0547">Nucleotide-binding</keyword>
<proteinExistence type="evidence at transcript level"/>
<name>C1LN27_SCHJA</name>
<reference evidence="9" key="1">
    <citation type="journal article" date="2009" name="Nature">
        <title>The Schistosoma japonicum genome reveals features of host-parasite interplay.</title>
        <authorList>
            <person name="Liu F."/>
            <person name="Zhou Y."/>
            <person name="Wang Z.Q."/>
            <person name="Lu G."/>
            <person name="Zheng H."/>
            <person name="Brindley P.J."/>
            <person name="McManus D.P."/>
            <person name="Blair D."/>
            <person name="Zhang Q.H."/>
            <person name="Zhong Y."/>
            <person name="Wang S."/>
            <person name="Han Z.G."/>
            <person name="Chen Z."/>
        </authorList>
    </citation>
    <scope>NUCLEOTIDE SEQUENCE</scope>
    <source>
        <strain evidence="9">Anhui</strain>
    </source>
</reference>
<keyword evidence="6" id="KW-0342">GTP-binding</keyword>
<dbReference type="SUPFAM" id="SSF50465">
    <property type="entry name" value="EF-Tu/eEF-1alpha/eIF2-gamma C-terminal domain"/>
    <property type="match status" value="1"/>
</dbReference>
<evidence type="ECO:0000256" key="6">
    <source>
        <dbReference type="ARBA" id="ARBA00023134"/>
    </source>
</evidence>
<evidence type="ECO:0000256" key="3">
    <source>
        <dbReference type="ARBA" id="ARBA00022490"/>
    </source>
</evidence>
<accession>C1LN27</accession>
<evidence type="ECO:0000256" key="7">
    <source>
        <dbReference type="SAM" id="MobiDB-lite"/>
    </source>
</evidence>
<comment type="subcellular location">
    <subcellularLocation>
        <location evidence="1">Cytoplasm</location>
    </subcellularLocation>
</comment>
<evidence type="ECO:0000256" key="4">
    <source>
        <dbReference type="ARBA" id="ARBA00022741"/>
    </source>
</evidence>
<evidence type="ECO:0000256" key="1">
    <source>
        <dbReference type="ARBA" id="ARBA00004496"/>
    </source>
</evidence>
<dbReference type="FunFam" id="2.40.30.10:FF:000020">
    <property type="entry name" value="Translation elongation factor EF-1"/>
    <property type="match status" value="1"/>
</dbReference>
<feature type="region of interest" description="Disordered" evidence="7">
    <location>
        <begin position="52"/>
        <end position="77"/>
    </location>
</feature>
<dbReference type="InterPro" id="IPR031157">
    <property type="entry name" value="G_TR_CS"/>
</dbReference>
<evidence type="ECO:0000259" key="8">
    <source>
        <dbReference type="PROSITE" id="PS51722"/>
    </source>
</evidence>
<feature type="domain" description="Tr-type G" evidence="8">
    <location>
        <begin position="85"/>
        <end position="311"/>
    </location>
</feature>
<organism evidence="9">
    <name type="scientific">Schistosoma japonicum</name>
    <name type="common">Blood fluke</name>
    <dbReference type="NCBI Taxonomy" id="6182"/>
    <lineage>
        <taxon>Eukaryota</taxon>
        <taxon>Metazoa</taxon>
        <taxon>Spiralia</taxon>
        <taxon>Lophotrochozoa</taxon>
        <taxon>Platyhelminthes</taxon>
        <taxon>Trematoda</taxon>
        <taxon>Digenea</taxon>
        <taxon>Strigeidida</taxon>
        <taxon>Schistosomatoidea</taxon>
        <taxon>Schistosomatidae</taxon>
        <taxon>Schistosoma</taxon>
    </lineage>
</organism>
<dbReference type="Pfam" id="PF00009">
    <property type="entry name" value="GTP_EFTU"/>
    <property type="match status" value="1"/>
</dbReference>
<dbReference type="SUPFAM" id="SSF50447">
    <property type="entry name" value="Translation proteins"/>
    <property type="match status" value="1"/>
</dbReference>
<keyword evidence="3" id="KW-0963">Cytoplasm</keyword>
<dbReference type="Pfam" id="PF03144">
    <property type="entry name" value="GTP_EFTU_D2"/>
    <property type="match status" value="1"/>
</dbReference>
<dbReference type="GO" id="GO:0003924">
    <property type="term" value="F:GTPase activity"/>
    <property type="evidence" value="ECO:0007669"/>
    <property type="project" value="InterPro"/>
</dbReference>
<dbReference type="Gene3D" id="2.40.30.10">
    <property type="entry name" value="Translation factors"/>
    <property type="match status" value="2"/>
</dbReference>
<dbReference type="InterPro" id="IPR009001">
    <property type="entry name" value="Transl_elong_EF1A/Init_IF2_C"/>
</dbReference>
<dbReference type="InterPro" id="IPR004161">
    <property type="entry name" value="EFTu-like_2"/>
</dbReference>
<feature type="compositionally biased region" description="Basic and acidic residues" evidence="7">
    <location>
        <begin position="67"/>
        <end position="76"/>
    </location>
</feature>
<dbReference type="PROSITE" id="PS51722">
    <property type="entry name" value="G_TR_2"/>
    <property type="match status" value="1"/>
</dbReference>
<dbReference type="InterPro" id="IPR050100">
    <property type="entry name" value="TRAFAC_GTPase_members"/>
</dbReference>
<dbReference type="EMBL" id="FN320379">
    <property type="protein sequence ID" value="CAX76105.1"/>
    <property type="molecule type" value="mRNA"/>
</dbReference>
<dbReference type="InterPro" id="IPR009000">
    <property type="entry name" value="Transl_B-barrel_sf"/>
</dbReference>
<dbReference type="FunFam" id="3.40.50.300:FF:000270">
    <property type="entry name" value="Eukaryotic peptide chain release factor GTP-binding subunit ERF3A"/>
    <property type="match status" value="1"/>
</dbReference>
<dbReference type="AlphaFoldDB" id="C1LN27"/>
<keyword evidence="5" id="KW-0648">Protein biosynthesis</keyword>
<evidence type="ECO:0000313" key="9">
    <source>
        <dbReference type="EMBL" id="CAX76105.1"/>
    </source>
</evidence>
<dbReference type="PANTHER" id="PTHR23115">
    <property type="entry name" value="TRANSLATION FACTOR"/>
    <property type="match status" value="1"/>
</dbReference>
<dbReference type="PRINTS" id="PR00315">
    <property type="entry name" value="ELONGATNFCT"/>
</dbReference>
<dbReference type="GO" id="GO:0005737">
    <property type="term" value="C:cytoplasm"/>
    <property type="evidence" value="ECO:0007669"/>
    <property type="project" value="UniProtKB-SubCell"/>
</dbReference>
<evidence type="ECO:0000256" key="5">
    <source>
        <dbReference type="ARBA" id="ARBA00022917"/>
    </source>
</evidence>
<dbReference type="CDD" id="cd01883">
    <property type="entry name" value="EF1_alpha"/>
    <property type="match status" value="1"/>
</dbReference>
<dbReference type="InterPro" id="IPR027417">
    <property type="entry name" value="P-loop_NTPase"/>
</dbReference>
<dbReference type="GO" id="GO:0005525">
    <property type="term" value="F:GTP binding"/>
    <property type="evidence" value="ECO:0007669"/>
    <property type="project" value="UniProtKB-KW"/>
</dbReference>
<dbReference type="InterPro" id="IPR054696">
    <property type="entry name" value="GTP-eEF1A_C"/>
</dbReference>
<dbReference type="InterPro" id="IPR000795">
    <property type="entry name" value="T_Tr_GTP-bd_dom"/>
</dbReference>
<evidence type="ECO:0000256" key="2">
    <source>
        <dbReference type="ARBA" id="ARBA00007249"/>
    </source>
</evidence>
<dbReference type="CDD" id="cd04089">
    <property type="entry name" value="eRF3_II"/>
    <property type="match status" value="1"/>
</dbReference>
<reference evidence="9" key="2">
    <citation type="submission" date="2009-03" db="EMBL/GenBank/DDBJ databases">
        <authorList>
            <person name="Gang L."/>
        </authorList>
    </citation>
    <scope>NUCLEOTIDE SEQUENCE</scope>
    <source>
        <strain evidence="9">Anhui</strain>
    </source>
</reference>
<dbReference type="Gene3D" id="3.40.50.300">
    <property type="entry name" value="P-loop containing nucleotide triphosphate hydrolases"/>
    <property type="match status" value="1"/>
</dbReference>
<dbReference type="FunFam" id="2.40.30.10:FF:000017">
    <property type="entry name" value="Eukaryotic peptide chain release factor GTP-binding subunit"/>
    <property type="match status" value="1"/>
</dbReference>
<gene>
    <name evidence="9" type="primary">Gspt1</name>
</gene>
<sequence>MASWEDQLGTNGPVTSKFSQLDVNAPEFVPGEPFVYKPVKVTPIPVCEPYNQPLISDDLPEEETEAGPEKDGDAPKKTIAIAPDKDTLNLVFIGHVDAGKSTIGGHLLYLTDMVDKRTLEKYEREAKEKNRESWYLSWALDTNPEERDKGKTVECGRAYFETQKKRFVLIDAPGHKSFVPNMISGAAVADIAILVISARRGEFETGFDKGGQTREHALLVKTAGVKHLIVLVNKMDDPTVLWDETRYIECKDKIIPYLKKIGFNTRNDVYCMPCSGYDGSFLRDIPNESSCPWYRGPSLLEYLDSLPSFSRKTDGPLRLPVTDRYKDMGTYASGKVESGSVSKGQTVVLLPNKLIVEIMQVYVGDVEVNCASAGEHCKLKLRNIDEEDISPGFCFCSTDNFCQVSNLFDAQLLILDYKSIICPGFMAVLHIHTCMKEVRLRTIICRLDKKTNQKAEVHPRFIRKDDAAIVRLEVLGGPICLETFQNFSQLGRFTLRDEGKTVAIGKVVKILNPIDCDQ</sequence>
<dbReference type="CDD" id="cd03704">
    <property type="entry name" value="eRF3_C_III"/>
    <property type="match status" value="1"/>
</dbReference>
<comment type="similarity">
    <text evidence="2">Belongs to the TRAFAC class translation factor GTPase superfamily. Classic translation factor GTPase family. EF-Tu/EF-1A subfamily.</text>
</comment>